<dbReference type="Proteomes" id="UP000290289">
    <property type="component" value="Chromosome 9"/>
</dbReference>
<reference evidence="2 3" key="1">
    <citation type="submission" date="2018-10" db="EMBL/GenBank/DDBJ databases">
        <title>A high-quality apple genome assembly.</title>
        <authorList>
            <person name="Hu J."/>
        </authorList>
    </citation>
    <scope>NUCLEOTIDE SEQUENCE [LARGE SCALE GENOMIC DNA]</scope>
    <source>
        <strain evidence="3">cv. HFTH1</strain>
        <tissue evidence="2">Young leaf</tissue>
    </source>
</reference>
<protein>
    <submittedName>
        <fullName evidence="2">Uncharacterized protein</fullName>
    </submittedName>
</protein>
<evidence type="ECO:0000256" key="1">
    <source>
        <dbReference type="SAM" id="MobiDB-lite"/>
    </source>
</evidence>
<dbReference type="AlphaFoldDB" id="A0A498J5D1"/>
<dbReference type="EMBL" id="RDQH01000335">
    <property type="protein sequence ID" value="RXH88671.1"/>
    <property type="molecule type" value="Genomic_DNA"/>
</dbReference>
<gene>
    <name evidence="2" type="ORF">DVH24_000270</name>
</gene>
<keyword evidence="3" id="KW-1185">Reference proteome</keyword>
<evidence type="ECO:0000313" key="3">
    <source>
        <dbReference type="Proteomes" id="UP000290289"/>
    </source>
</evidence>
<accession>A0A498J5D1</accession>
<sequence>MLEKFLVVTGTRMIYRMTRDISYRVTVTLKNLSTIHMVIRLSNYADNYNSQVNIDKNTENDLQMVTQKGSDQPLRSRKSIPTRPLHNILGDQGGVEERVLSECCREMDASFLDHCYVVSRISNSIGPLEL</sequence>
<proteinExistence type="predicted"/>
<organism evidence="2 3">
    <name type="scientific">Malus domestica</name>
    <name type="common">Apple</name>
    <name type="synonym">Pyrus malus</name>
    <dbReference type="NCBI Taxonomy" id="3750"/>
    <lineage>
        <taxon>Eukaryota</taxon>
        <taxon>Viridiplantae</taxon>
        <taxon>Streptophyta</taxon>
        <taxon>Embryophyta</taxon>
        <taxon>Tracheophyta</taxon>
        <taxon>Spermatophyta</taxon>
        <taxon>Magnoliopsida</taxon>
        <taxon>eudicotyledons</taxon>
        <taxon>Gunneridae</taxon>
        <taxon>Pentapetalae</taxon>
        <taxon>rosids</taxon>
        <taxon>fabids</taxon>
        <taxon>Rosales</taxon>
        <taxon>Rosaceae</taxon>
        <taxon>Amygdaloideae</taxon>
        <taxon>Maleae</taxon>
        <taxon>Malus</taxon>
    </lineage>
</organism>
<comment type="caution">
    <text evidence="2">The sequence shown here is derived from an EMBL/GenBank/DDBJ whole genome shotgun (WGS) entry which is preliminary data.</text>
</comment>
<evidence type="ECO:0000313" key="2">
    <source>
        <dbReference type="EMBL" id="RXH88671.1"/>
    </source>
</evidence>
<dbReference type="STRING" id="3750.A0A498J5D1"/>
<feature type="region of interest" description="Disordered" evidence="1">
    <location>
        <begin position="67"/>
        <end position="87"/>
    </location>
</feature>
<name>A0A498J5D1_MALDO</name>